<dbReference type="WBParaSite" id="nOo.2.0.1.t04394-RA">
    <property type="protein sequence ID" value="nOo.2.0.1.t04394-RA"/>
    <property type="gene ID" value="nOo.2.0.1.g04394"/>
</dbReference>
<feature type="domain" description="Apple" evidence="3">
    <location>
        <begin position="232"/>
        <end position="319"/>
    </location>
</feature>
<dbReference type="InterPro" id="IPR003609">
    <property type="entry name" value="Pan_app"/>
</dbReference>
<evidence type="ECO:0000313" key="6">
    <source>
        <dbReference type="WBParaSite" id="nOo.2.0.1.t04394-RA"/>
    </source>
</evidence>
<dbReference type="Gene3D" id="3.50.4.10">
    <property type="entry name" value="Hepatocyte Growth Factor"/>
    <property type="match status" value="2"/>
</dbReference>
<dbReference type="AlphaFoldDB" id="A0A182E8N8"/>
<organism evidence="6">
    <name type="scientific">Onchocerca ochengi</name>
    <name type="common">Filarial nematode worm</name>
    <dbReference type="NCBI Taxonomy" id="42157"/>
    <lineage>
        <taxon>Eukaryota</taxon>
        <taxon>Metazoa</taxon>
        <taxon>Ecdysozoa</taxon>
        <taxon>Nematoda</taxon>
        <taxon>Chromadorea</taxon>
        <taxon>Rhabditida</taxon>
        <taxon>Spirurina</taxon>
        <taxon>Spiruromorpha</taxon>
        <taxon>Filarioidea</taxon>
        <taxon>Onchocercidae</taxon>
        <taxon>Onchocerca</taxon>
    </lineage>
</organism>
<keyword evidence="2" id="KW-0732">Signal</keyword>
<dbReference type="EMBL" id="UYRW01000984">
    <property type="protein sequence ID" value="VDK72860.1"/>
    <property type="molecule type" value="Genomic_DNA"/>
</dbReference>
<dbReference type="SUPFAM" id="SSF57414">
    <property type="entry name" value="Hairpin loop containing domain-like"/>
    <property type="match status" value="2"/>
</dbReference>
<evidence type="ECO:0000313" key="5">
    <source>
        <dbReference type="Proteomes" id="UP000271087"/>
    </source>
</evidence>
<feature type="region of interest" description="Disordered" evidence="1">
    <location>
        <begin position="23"/>
        <end position="55"/>
    </location>
</feature>
<evidence type="ECO:0000313" key="4">
    <source>
        <dbReference type="EMBL" id="VDK72860.1"/>
    </source>
</evidence>
<proteinExistence type="predicted"/>
<protein>
    <submittedName>
        <fullName evidence="6">Apple domain-containing protein</fullName>
    </submittedName>
</protein>
<keyword evidence="5" id="KW-1185">Reference proteome</keyword>
<dbReference type="SMART" id="SM00473">
    <property type="entry name" value="PAN_AP"/>
    <property type="match status" value="2"/>
</dbReference>
<evidence type="ECO:0000256" key="1">
    <source>
        <dbReference type="SAM" id="MobiDB-lite"/>
    </source>
</evidence>
<dbReference type="PROSITE" id="PS50948">
    <property type="entry name" value="PAN"/>
    <property type="match status" value="2"/>
</dbReference>
<sequence>MRSWLCFYFLALISVKECAGEKDENESQNFMDRNQNNAEKRRREEFENNISTETVSKKANDAEHIHREYLKKDKKRGQKPRNIKTKFQLSTTENFMSSDQQRDLIIGTPDLSDLCFRVYNESIVINAQPYERRSNMQLEKCKQRCMQSQNDIYSCRSFVYDFADKICDFFAHKGDQLPAKLLKYYKHLYLEPTFADGCDLKYAKKSKKTSRELSSTELLNDLTSKNTNQEICEKGKVAKFLETQGFKLDSANRVDLKGYNLDACSDACISNIDDKKDTFGCRSFDYSENGCSLFGEAAIPRGTRQLKQDFYTSYYEKICIDDNLMR</sequence>
<dbReference type="Pfam" id="PF00024">
    <property type="entry name" value="PAN_1"/>
    <property type="match status" value="2"/>
</dbReference>
<name>A0A182E8N8_ONCOC</name>
<accession>A0A182E8N8</accession>
<dbReference type="OrthoDB" id="5855977at2759"/>
<feature type="compositionally biased region" description="Polar residues" evidence="1">
    <location>
        <begin position="27"/>
        <end position="37"/>
    </location>
</feature>
<evidence type="ECO:0000256" key="2">
    <source>
        <dbReference type="SAM" id="SignalP"/>
    </source>
</evidence>
<gene>
    <name evidence="4" type="ORF">NOO_LOCUS4394</name>
</gene>
<dbReference type="Proteomes" id="UP000271087">
    <property type="component" value="Unassembled WGS sequence"/>
</dbReference>
<feature type="chain" id="PRO_5043137420" evidence="2">
    <location>
        <begin position="21"/>
        <end position="326"/>
    </location>
</feature>
<reference evidence="4 5" key="2">
    <citation type="submission" date="2018-08" db="EMBL/GenBank/DDBJ databases">
        <authorList>
            <person name="Laetsch R D."/>
            <person name="Stevens L."/>
            <person name="Kumar S."/>
            <person name="Blaxter L. M."/>
        </authorList>
    </citation>
    <scope>NUCLEOTIDE SEQUENCE [LARGE SCALE GENOMIC DNA]</scope>
</reference>
<feature type="domain" description="Apple" evidence="3">
    <location>
        <begin position="115"/>
        <end position="194"/>
    </location>
</feature>
<evidence type="ECO:0000259" key="3">
    <source>
        <dbReference type="PROSITE" id="PS50948"/>
    </source>
</evidence>
<feature type="signal peptide" evidence="2">
    <location>
        <begin position="1"/>
        <end position="20"/>
    </location>
</feature>
<reference evidence="6" key="1">
    <citation type="submission" date="2016-06" db="UniProtKB">
        <authorList>
            <consortium name="WormBaseParasite"/>
        </authorList>
    </citation>
    <scope>IDENTIFICATION</scope>
</reference>